<sequence>MRRLSVASAVTAGLLISTAGLAGAQGSWQDEPVPPRPETNSVLESVDYGSGAVWAFGSWHPVPGSPDFRSQAYQRGPDGWTEVAMPDIGQIAGSSVVSGEDAWAVGQKIKYGEGQSARWDGTQWHEVEFAAAPADHRLHVSDINATQSDAAWAVGGYAPNGEGQATGMAQFWDGASWSDAPLPEVEGSWSLDAVDGTDENSAWAVGTQSGAGGQGVALRWNGQDWQRQSLPEIEVPSGSWLELDSVVGLTTGEAWIGGSVRSYEDGQPVKPVLLRSDGTSWEHVSAPTRTGGIEELSWVDRQLWVIGDSVWRSTDGGWQDVGAPANGALSSATVQPGGGLLAVGRSGSLPQYSPLISVYRD</sequence>
<evidence type="ECO:0000256" key="1">
    <source>
        <dbReference type="SAM" id="SignalP"/>
    </source>
</evidence>
<protein>
    <submittedName>
        <fullName evidence="2">Uncharacterized protein</fullName>
    </submittedName>
</protein>
<reference evidence="2 3" key="1">
    <citation type="submission" date="2019-03" db="EMBL/GenBank/DDBJ databases">
        <title>Genomic Encyclopedia of Type Strains, Phase IV (KMG-IV): sequencing the most valuable type-strain genomes for metagenomic binning, comparative biology and taxonomic classification.</title>
        <authorList>
            <person name="Goeker M."/>
        </authorList>
    </citation>
    <scope>NUCLEOTIDE SEQUENCE [LARGE SCALE GENOMIC DNA]</scope>
    <source>
        <strain evidence="2 3">DSM 45765</strain>
    </source>
</reference>
<dbReference type="EMBL" id="SLXQ01000001">
    <property type="protein sequence ID" value="TCP57250.1"/>
    <property type="molecule type" value="Genomic_DNA"/>
</dbReference>
<evidence type="ECO:0000313" key="2">
    <source>
        <dbReference type="EMBL" id="TCP57250.1"/>
    </source>
</evidence>
<accession>A0A4R2R376</accession>
<proteinExistence type="predicted"/>
<dbReference type="AlphaFoldDB" id="A0A4R2R376"/>
<keyword evidence="3" id="KW-1185">Reference proteome</keyword>
<feature type="signal peptide" evidence="1">
    <location>
        <begin position="1"/>
        <end position="22"/>
    </location>
</feature>
<dbReference type="Proteomes" id="UP000294911">
    <property type="component" value="Unassembled WGS sequence"/>
</dbReference>
<keyword evidence="1" id="KW-0732">Signal</keyword>
<feature type="chain" id="PRO_5039058643" evidence="1">
    <location>
        <begin position="23"/>
        <end position="361"/>
    </location>
</feature>
<name>A0A4R2R376_9PSEU</name>
<gene>
    <name evidence="2" type="ORF">EV191_1011203</name>
</gene>
<dbReference type="SUPFAM" id="SSF110296">
    <property type="entry name" value="Oligoxyloglucan reducing end-specific cellobiohydrolase"/>
    <property type="match status" value="1"/>
</dbReference>
<evidence type="ECO:0000313" key="3">
    <source>
        <dbReference type="Proteomes" id="UP000294911"/>
    </source>
</evidence>
<comment type="caution">
    <text evidence="2">The sequence shown here is derived from an EMBL/GenBank/DDBJ whole genome shotgun (WGS) entry which is preliminary data.</text>
</comment>
<organism evidence="2 3">
    <name type="scientific">Tamaricihabitans halophyticus</name>
    <dbReference type="NCBI Taxonomy" id="1262583"/>
    <lineage>
        <taxon>Bacteria</taxon>
        <taxon>Bacillati</taxon>
        <taxon>Actinomycetota</taxon>
        <taxon>Actinomycetes</taxon>
        <taxon>Pseudonocardiales</taxon>
        <taxon>Pseudonocardiaceae</taxon>
        <taxon>Tamaricihabitans</taxon>
    </lineage>
</organism>